<dbReference type="SUPFAM" id="SSF48264">
    <property type="entry name" value="Cytochrome P450"/>
    <property type="match status" value="1"/>
</dbReference>
<dbReference type="CDD" id="cd11032">
    <property type="entry name" value="P450_EryK-like"/>
    <property type="match status" value="1"/>
</dbReference>
<name>A0ABX6C2S4_9CHLR</name>
<comment type="similarity">
    <text evidence="1 2">Belongs to the cytochrome P450 family.</text>
</comment>
<dbReference type="EMBL" id="CP042829">
    <property type="protein sequence ID" value="QFG02736.1"/>
    <property type="molecule type" value="Genomic_DNA"/>
</dbReference>
<dbReference type="Pfam" id="PF00067">
    <property type="entry name" value="p450"/>
    <property type="match status" value="1"/>
</dbReference>
<dbReference type="PRINTS" id="PR00359">
    <property type="entry name" value="BP450"/>
</dbReference>
<sequence>MVAAPNVNDPAFLENPFPFYELGRAMSPLVLPDRGLAMVFGYDDCAAILKDWETWSSRFPPPPDVTDPPEPTMLNSDPPRHTRLRSLVSQAFTPRMVEQLEPRIREITRELLEPALEAGACDLVAALAYPLPVIVIAEILGIPPEDRAQFKEWSDEVVASLGTGLGGGRQVRAEVFEEMREYFTRMTEERRRHPRNDLITGLVEAEQDGERLTFPDLLQMLILLLVAGNETTTNLISNAMLSFMEHRDELAKVEANPALIPSALEEVLRFNSPVQATARRPTRDVELRGRTIPAGMVTLVWLAAANRDPAQFPEPLRFDVTRSPNRHLAFGMGIHFCLGAPLARLEARVAYEELLGRATGFERTTDGPLPRVPTFFMRGVLELPIAFRRR</sequence>
<gene>
    <name evidence="4" type="ORF">Tbon_05340</name>
</gene>
<dbReference type="RefSeq" id="WP_158066660.1">
    <property type="nucleotide sequence ID" value="NZ_CP042829.1"/>
</dbReference>
<dbReference type="InterPro" id="IPR036396">
    <property type="entry name" value="Cyt_P450_sf"/>
</dbReference>
<feature type="region of interest" description="Disordered" evidence="3">
    <location>
        <begin position="59"/>
        <end position="79"/>
    </location>
</feature>
<dbReference type="PANTHER" id="PTHR46696:SF1">
    <property type="entry name" value="CYTOCHROME P450 YJIB-RELATED"/>
    <property type="match status" value="1"/>
</dbReference>
<keyword evidence="2" id="KW-0503">Monooxygenase</keyword>
<keyword evidence="2" id="KW-0349">Heme</keyword>
<keyword evidence="5" id="KW-1185">Reference proteome</keyword>
<evidence type="ECO:0000256" key="3">
    <source>
        <dbReference type="SAM" id="MobiDB-lite"/>
    </source>
</evidence>
<organism evidence="4 5">
    <name type="scientific">Tepidiforma bonchosmolovskayae</name>
    <dbReference type="NCBI Taxonomy" id="2601677"/>
    <lineage>
        <taxon>Bacteria</taxon>
        <taxon>Bacillati</taxon>
        <taxon>Chloroflexota</taxon>
        <taxon>Tepidiformia</taxon>
        <taxon>Tepidiformales</taxon>
        <taxon>Tepidiformaceae</taxon>
        <taxon>Tepidiforma</taxon>
    </lineage>
</organism>
<reference evidence="4 5" key="2">
    <citation type="submission" date="2019-10" db="EMBL/GenBank/DDBJ databases">
        <title>Thermopilla bonchosmolovskayae gen. nov., sp. nov., a moderately thermophilic Chloroflexi bacterium from a Chukotka hot spring (Arctic, Russia), representing a novel classis Thermopillaia, which include previously uncultivated lineage OLB14.</title>
        <authorList>
            <person name="Kochetkova T.V."/>
            <person name="Zayulina K.S."/>
            <person name="Zhigarkov V.S."/>
            <person name="Minaev N.V."/>
            <person name="Novikov A."/>
            <person name="Toshchakov S.V."/>
            <person name="Elcheninov A.G."/>
            <person name="Kublanov I.V."/>
        </authorList>
    </citation>
    <scope>NUCLEOTIDE SEQUENCE [LARGE SCALE GENOMIC DNA]</scope>
    <source>
        <strain evidence="4 5">3753O</strain>
    </source>
</reference>
<keyword evidence="2" id="KW-0560">Oxidoreductase</keyword>
<dbReference type="InterPro" id="IPR001128">
    <property type="entry name" value="Cyt_P450"/>
</dbReference>
<dbReference type="InterPro" id="IPR002397">
    <property type="entry name" value="Cyt_P450_B"/>
</dbReference>
<dbReference type="Proteomes" id="UP000326331">
    <property type="component" value="Chromosome"/>
</dbReference>
<evidence type="ECO:0000313" key="4">
    <source>
        <dbReference type="EMBL" id="QFG02736.1"/>
    </source>
</evidence>
<keyword evidence="2" id="KW-0408">Iron</keyword>
<evidence type="ECO:0000313" key="5">
    <source>
        <dbReference type="Proteomes" id="UP000326331"/>
    </source>
</evidence>
<dbReference type="PRINTS" id="PR00385">
    <property type="entry name" value="P450"/>
</dbReference>
<accession>A0ABX6C2S4</accession>
<feature type="compositionally biased region" description="Pro residues" evidence="3">
    <location>
        <begin position="59"/>
        <end position="71"/>
    </location>
</feature>
<keyword evidence="2" id="KW-0479">Metal-binding</keyword>
<evidence type="ECO:0000256" key="2">
    <source>
        <dbReference type="RuleBase" id="RU000461"/>
    </source>
</evidence>
<protein>
    <submittedName>
        <fullName evidence="4">Cytochrome P450</fullName>
    </submittedName>
</protein>
<evidence type="ECO:0000256" key="1">
    <source>
        <dbReference type="ARBA" id="ARBA00010617"/>
    </source>
</evidence>
<dbReference type="PROSITE" id="PS00086">
    <property type="entry name" value="CYTOCHROME_P450"/>
    <property type="match status" value="1"/>
</dbReference>
<reference evidence="4 5" key="1">
    <citation type="submission" date="2019-08" db="EMBL/GenBank/DDBJ databases">
        <authorList>
            <person name="Toschakov S.V."/>
        </authorList>
    </citation>
    <scope>NUCLEOTIDE SEQUENCE [LARGE SCALE GENOMIC DNA]</scope>
    <source>
        <strain evidence="4 5">3753O</strain>
    </source>
</reference>
<dbReference type="Gene3D" id="1.10.630.10">
    <property type="entry name" value="Cytochrome P450"/>
    <property type="match status" value="1"/>
</dbReference>
<dbReference type="PANTHER" id="PTHR46696">
    <property type="entry name" value="P450, PUTATIVE (EUROFUNG)-RELATED"/>
    <property type="match status" value="1"/>
</dbReference>
<proteinExistence type="inferred from homology"/>
<dbReference type="InterPro" id="IPR017972">
    <property type="entry name" value="Cyt_P450_CS"/>
</dbReference>